<feature type="transmembrane region" description="Helical" evidence="6">
    <location>
        <begin position="177"/>
        <end position="195"/>
    </location>
</feature>
<evidence type="ECO:0000256" key="4">
    <source>
        <dbReference type="ARBA" id="ARBA00022989"/>
    </source>
</evidence>
<dbReference type="Proteomes" id="UP000318521">
    <property type="component" value="Unassembled WGS sequence"/>
</dbReference>
<dbReference type="InterPro" id="IPR002794">
    <property type="entry name" value="DUF92_TMEM19"/>
</dbReference>
<feature type="transmembrane region" description="Helical" evidence="6">
    <location>
        <begin position="147"/>
        <end position="170"/>
    </location>
</feature>
<dbReference type="Pfam" id="PF01940">
    <property type="entry name" value="DUF92"/>
    <property type="match status" value="1"/>
</dbReference>
<evidence type="ECO:0000313" key="8">
    <source>
        <dbReference type="Proteomes" id="UP000318521"/>
    </source>
</evidence>
<keyword evidence="4 6" id="KW-1133">Transmembrane helix</keyword>
<evidence type="ECO:0000256" key="5">
    <source>
        <dbReference type="ARBA" id="ARBA00023136"/>
    </source>
</evidence>
<feature type="transmembrane region" description="Helical" evidence="6">
    <location>
        <begin position="32"/>
        <end position="58"/>
    </location>
</feature>
<comment type="subcellular location">
    <subcellularLocation>
        <location evidence="1">Membrane</location>
        <topology evidence="1">Multi-pass membrane protein</topology>
    </subcellularLocation>
</comment>
<reference evidence="7 8" key="1">
    <citation type="submission" date="2019-07" db="EMBL/GenBank/DDBJ databases">
        <authorList>
            <person name="Park Y.J."/>
            <person name="Jeong S.E."/>
            <person name="Jung H.S."/>
        </authorList>
    </citation>
    <scope>NUCLEOTIDE SEQUENCE [LARGE SCALE GENOMIC DNA]</scope>
    <source>
        <strain evidence="8">P16(2019)</strain>
    </source>
</reference>
<dbReference type="AlphaFoldDB" id="A0A553ZZI0"/>
<evidence type="ECO:0000313" key="7">
    <source>
        <dbReference type="EMBL" id="TSB46833.1"/>
    </source>
</evidence>
<comment type="similarity">
    <text evidence="2">Belongs to the TMEM19 family.</text>
</comment>
<keyword evidence="8" id="KW-1185">Reference proteome</keyword>
<accession>A0A553ZZI0</accession>
<dbReference type="GO" id="GO:0016020">
    <property type="term" value="C:membrane"/>
    <property type="evidence" value="ECO:0007669"/>
    <property type="project" value="UniProtKB-SubCell"/>
</dbReference>
<evidence type="ECO:0000256" key="6">
    <source>
        <dbReference type="SAM" id="Phobius"/>
    </source>
</evidence>
<sequence length="260" mass="27247">MLLYLGVIGIALTAYRLKKLTKLGACASIVVGIAICYGFGLSGLLLLAAFFISSSALSSIFSSKDMDQMTLKGNQRDEVQVLANGGVAAAIAVLYAIDPSDIYQVMFIASLAAANSDTWASEIGKLSKSLPFHVLSFKRVSTGTSGAVTLLGTLAAFAGSTLIASGTVLFSWSSIEWQFPLICAIIVAGFVGNLTDTVLGATIQVSYKCDICDQTTEKLIHCGQNTVHKDGLTWVTNDTVNALCTVMGAITGAGFAYMIL</sequence>
<feature type="transmembrane region" description="Helical" evidence="6">
    <location>
        <begin position="240"/>
        <end position="259"/>
    </location>
</feature>
<evidence type="ECO:0000256" key="2">
    <source>
        <dbReference type="ARBA" id="ARBA00009012"/>
    </source>
</evidence>
<evidence type="ECO:0000256" key="1">
    <source>
        <dbReference type="ARBA" id="ARBA00004141"/>
    </source>
</evidence>
<feature type="transmembrane region" description="Helical" evidence="6">
    <location>
        <begin position="79"/>
        <end position="97"/>
    </location>
</feature>
<organism evidence="7 8">
    <name type="scientific">Alkalicoccobacillus porphyridii</name>
    <dbReference type="NCBI Taxonomy" id="2597270"/>
    <lineage>
        <taxon>Bacteria</taxon>
        <taxon>Bacillati</taxon>
        <taxon>Bacillota</taxon>
        <taxon>Bacilli</taxon>
        <taxon>Bacillales</taxon>
        <taxon>Bacillaceae</taxon>
        <taxon>Alkalicoccobacillus</taxon>
    </lineage>
</organism>
<dbReference type="PANTHER" id="PTHR13353">
    <property type="entry name" value="TRANSMEMBRANE PROTEIN 19"/>
    <property type="match status" value="1"/>
</dbReference>
<proteinExistence type="inferred from homology"/>
<gene>
    <name evidence="7" type="ORF">FN960_10190</name>
</gene>
<keyword evidence="3 6" id="KW-0812">Transmembrane</keyword>
<keyword evidence="5 6" id="KW-0472">Membrane</keyword>
<evidence type="ECO:0000256" key="3">
    <source>
        <dbReference type="ARBA" id="ARBA00022692"/>
    </source>
</evidence>
<dbReference type="OrthoDB" id="9808500at2"/>
<protein>
    <submittedName>
        <fullName evidence="7">DUF92 domain-containing protein</fullName>
    </submittedName>
</protein>
<dbReference type="PANTHER" id="PTHR13353:SF5">
    <property type="entry name" value="TRANSMEMBRANE PROTEIN 19"/>
    <property type="match status" value="1"/>
</dbReference>
<comment type="caution">
    <text evidence="7">The sequence shown here is derived from an EMBL/GenBank/DDBJ whole genome shotgun (WGS) entry which is preliminary data.</text>
</comment>
<dbReference type="EMBL" id="VLXZ01000005">
    <property type="protein sequence ID" value="TSB46833.1"/>
    <property type="molecule type" value="Genomic_DNA"/>
</dbReference>
<name>A0A553ZZI0_9BACI</name>